<dbReference type="EMBL" id="HBUF01308799">
    <property type="protein sequence ID" value="CAG6692767.1"/>
    <property type="molecule type" value="Transcribed_RNA"/>
</dbReference>
<protein>
    <submittedName>
        <fullName evidence="1">Uncharacterized protein</fullName>
    </submittedName>
</protein>
<accession>A0A8D8XES8</accession>
<dbReference type="EMBL" id="HBUF01308797">
    <property type="protein sequence ID" value="CAG6692763.1"/>
    <property type="molecule type" value="Transcribed_RNA"/>
</dbReference>
<evidence type="ECO:0000313" key="1">
    <source>
        <dbReference type="EMBL" id="CAG6692763.1"/>
    </source>
</evidence>
<organism evidence="1">
    <name type="scientific">Cacopsylla melanoneura</name>
    <dbReference type="NCBI Taxonomy" id="428564"/>
    <lineage>
        <taxon>Eukaryota</taxon>
        <taxon>Metazoa</taxon>
        <taxon>Ecdysozoa</taxon>
        <taxon>Arthropoda</taxon>
        <taxon>Hexapoda</taxon>
        <taxon>Insecta</taxon>
        <taxon>Pterygota</taxon>
        <taxon>Neoptera</taxon>
        <taxon>Paraneoptera</taxon>
        <taxon>Hemiptera</taxon>
        <taxon>Sternorrhyncha</taxon>
        <taxon>Psylloidea</taxon>
        <taxon>Psyllidae</taxon>
        <taxon>Psyllinae</taxon>
        <taxon>Cacopsylla</taxon>
    </lineage>
</organism>
<reference evidence="1" key="1">
    <citation type="submission" date="2021-05" db="EMBL/GenBank/DDBJ databases">
        <authorList>
            <person name="Alioto T."/>
            <person name="Alioto T."/>
            <person name="Gomez Garrido J."/>
        </authorList>
    </citation>
    <scope>NUCLEOTIDE SEQUENCE</scope>
</reference>
<dbReference type="AlphaFoldDB" id="A0A8D8XES8"/>
<proteinExistence type="predicted"/>
<name>A0A8D8XES8_9HEMI</name>
<sequence>MMRWRSIWMRFIRGTLWRRRTIERVRCVAGITTPVPNWSLTWPSTPVCRGPSRSCTVATWVSVTSSVVHRPVWRNILPGIVRRKRKQKRRWMRMMKPWMRMRLKMMMTRRRERKMKRRRRMSSMNWMSWRRWKMMEGEVKRTRRMKRMWTKWMRTMSKRRGIHSLHTLHSSQDFFFTRDFFPIGPFLKHLYSKCLLEF</sequence>